<organism evidence="15 16">
    <name type="scientific">Microbispora catharanthi</name>
    <dbReference type="NCBI Taxonomy" id="1712871"/>
    <lineage>
        <taxon>Bacteria</taxon>
        <taxon>Bacillati</taxon>
        <taxon>Actinomycetota</taxon>
        <taxon>Actinomycetes</taxon>
        <taxon>Streptosporangiales</taxon>
        <taxon>Streptosporangiaceae</taxon>
        <taxon>Microbispora</taxon>
    </lineage>
</organism>
<dbReference type="CDD" id="cd06225">
    <property type="entry name" value="HAMP"/>
    <property type="match status" value="1"/>
</dbReference>
<evidence type="ECO:0000256" key="11">
    <source>
        <dbReference type="ARBA" id="ARBA00023136"/>
    </source>
</evidence>
<reference evidence="15 16" key="1">
    <citation type="submission" date="2019-10" db="EMBL/GenBank/DDBJ databases">
        <title>Nonomuraea sp. nov., isolated from Phyllanthus amarus.</title>
        <authorList>
            <person name="Klykleung N."/>
            <person name="Tanasupawat S."/>
        </authorList>
    </citation>
    <scope>NUCLEOTIDE SEQUENCE [LARGE SCALE GENOMIC DNA]</scope>
    <source>
        <strain evidence="15 16">CR1-09</strain>
    </source>
</reference>
<dbReference type="GO" id="GO:0000155">
    <property type="term" value="F:phosphorelay sensor kinase activity"/>
    <property type="evidence" value="ECO:0007669"/>
    <property type="project" value="InterPro"/>
</dbReference>
<comment type="cofactor">
    <cofactor evidence="2">
        <name>a divalent metal cation</name>
        <dbReference type="ChEBI" id="CHEBI:60240"/>
    </cofactor>
</comment>
<evidence type="ECO:0000256" key="7">
    <source>
        <dbReference type="ARBA" id="ARBA00022692"/>
    </source>
</evidence>
<feature type="transmembrane region" description="Helical" evidence="12">
    <location>
        <begin position="177"/>
        <end position="200"/>
    </location>
</feature>
<dbReference type="EMBL" id="VDMA02000006">
    <property type="protein sequence ID" value="KAB8185115.1"/>
    <property type="molecule type" value="Genomic_DNA"/>
</dbReference>
<dbReference type="InterPro" id="IPR005467">
    <property type="entry name" value="His_kinase_dom"/>
</dbReference>
<dbReference type="Pfam" id="PF00672">
    <property type="entry name" value="HAMP"/>
    <property type="match status" value="1"/>
</dbReference>
<comment type="subcellular location">
    <subcellularLocation>
        <location evidence="3">Cell membrane</location>
    </subcellularLocation>
</comment>
<dbReference type="InterPro" id="IPR036890">
    <property type="entry name" value="HATPase_C_sf"/>
</dbReference>
<proteinExistence type="predicted"/>
<keyword evidence="16" id="KW-1185">Reference proteome</keyword>
<evidence type="ECO:0000256" key="6">
    <source>
        <dbReference type="ARBA" id="ARBA00022679"/>
    </source>
</evidence>
<evidence type="ECO:0000259" key="13">
    <source>
        <dbReference type="PROSITE" id="PS50109"/>
    </source>
</evidence>
<dbReference type="GO" id="GO:0005886">
    <property type="term" value="C:plasma membrane"/>
    <property type="evidence" value="ECO:0007669"/>
    <property type="project" value="UniProtKB-SubCell"/>
</dbReference>
<comment type="caution">
    <text evidence="15">The sequence shown here is derived from an EMBL/GenBank/DDBJ whole genome shotgun (WGS) entry which is preliminary data.</text>
</comment>
<dbReference type="Gene3D" id="1.10.287.130">
    <property type="match status" value="1"/>
</dbReference>
<dbReference type="InterPro" id="IPR003661">
    <property type="entry name" value="HisK_dim/P_dom"/>
</dbReference>
<name>A0A5N6BXA8_9ACTN</name>
<evidence type="ECO:0000256" key="1">
    <source>
        <dbReference type="ARBA" id="ARBA00000085"/>
    </source>
</evidence>
<dbReference type="InterPro" id="IPR036097">
    <property type="entry name" value="HisK_dim/P_sf"/>
</dbReference>
<dbReference type="InterPro" id="IPR003594">
    <property type="entry name" value="HATPase_dom"/>
</dbReference>
<evidence type="ECO:0000313" key="15">
    <source>
        <dbReference type="EMBL" id="KAB8185115.1"/>
    </source>
</evidence>
<dbReference type="SMART" id="SM00304">
    <property type="entry name" value="HAMP"/>
    <property type="match status" value="1"/>
</dbReference>
<gene>
    <name evidence="15" type="ORF">FH610_012920</name>
</gene>
<evidence type="ECO:0000256" key="2">
    <source>
        <dbReference type="ARBA" id="ARBA00001968"/>
    </source>
</evidence>
<keyword evidence="7 12" id="KW-0812">Transmembrane</keyword>
<keyword evidence="10" id="KW-0902">Two-component regulatory system</keyword>
<dbReference type="SUPFAM" id="SSF55874">
    <property type="entry name" value="ATPase domain of HSP90 chaperone/DNA topoisomerase II/histidine kinase"/>
    <property type="match status" value="1"/>
</dbReference>
<evidence type="ECO:0000256" key="12">
    <source>
        <dbReference type="SAM" id="Phobius"/>
    </source>
</evidence>
<evidence type="ECO:0000259" key="14">
    <source>
        <dbReference type="PROSITE" id="PS50885"/>
    </source>
</evidence>
<dbReference type="EC" id="2.7.13.3" evidence="4"/>
<sequence length="502" mass="52209">MALLAAGLTVSGAVAVATLRAHLIGRVDQQLTPMAAVLSRIPARLIAVPSERQSPQPLSPQSLSTVPGMDLIDQVYVAYLSADGGVEQESVRWLRDGPRDRGPALPRLDTAAVERLGGRPFDATGSDGGWRVVAVPRPTPTTEPAPATALTATPATSRGSVVVAASLGGVRSTVGRLTMVCAATAAALMTSLAVIGWFAVRRGLRPLRTIEETAAAIAGGDLSRRVPALAAPQTEVGRLAAALNVMLGQLEGAFAARGRAQARMRRFVADVSHELRTPLFGIKGFAELHRMGGLPDVDLTLDRIESEAGRLVRLVEDLLLLARLDEGEDALPMDLAPMDLRTLAADAHNDLRTLDPRREVTLTGPDGGPPGEAPVLGDEARLRQVISNLVGNAVAHTPPGTPVRIGVGTAGGDGVLVIADEGPGMPAEEAARVFDRFYRVDGSRSRSGAGGAGLGLAIVRSIVTAHGGRVELRTRPGAGAAFRVVLPREGLPPRGRTGPGRA</sequence>
<evidence type="ECO:0000256" key="4">
    <source>
        <dbReference type="ARBA" id="ARBA00012438"/>
    </source>
</evidence>
<dbReference type="CDD" id="cd00075">
    <property type="entry name" value="HATPase"/>
    <property type="match status" value="1"/>
</dbReference>
<accession>A0A5N6BXA8</accession>
<evidence type="ECO:0000256" key="3">
    <source>
        <dbReference type="ARBA" id="ARBA00004236"/>
    </source>
</evidence>
<dbReference type="Pfam" id="PF02518">
    <property type="entry name" value="HATPase_c"/>
    <property type="match status" value="1"/>
</dbReference>
<dbReference type="SUPFAM" id="SSF47384">
    <property type="entry name" value="Homodimeric domain of signal transducing histidine kinase"/>
    <property type="match status" value="1"/>
</dbReference>
<dbReference type="PANTHER" id="PTHR45436">
    <property type="entry name" value="SENSOR HISTIDINE KINASE YKOH"/>
    <property type="match status" value="1"/>
</dbReference>
<keyword evidence="11 12" id="KW-0472">Membrane</keyword>
<dbReference type="SMART" id="SM00387">
    <property type="entry name" value="HATPase_c"/>
    <property type="match status" value="1"/>
</dbReference>
<keyword evidence="5" id="KW-0597">Phosphoprotein</keyword>
<feature type="domain" description="Histidine kinase" evidence="13">
    <location>
        <begin position="270"/>
        <end position="490"/>
    </location>
</feature>
<evidence type="ECO:0000313" key="16">
    <source>
        <dbReference type="Proteomes" id="UP000313066"/>
    </source>
</evidence>
<dbReference type="InterPro" id="IPR050428">
    <property type="entry name" value="TCS_sensor_his_kinase"/>
</dbReference>
<dbReference type="AlphaFoldDB" id="A0A5N6BXA8"/>
<dbReference type="PROSITE" id="PS50109">
    <property type="entry name" value="HIS_KIN"/>
    <property type="match status" value="1"/>
</dbReference>
<keyword evidence="6" id="KW-0808">Transferase</keyword>
<dbReference type="Gene3D" id="3.30.565.10">
    <property type="entry name" value="Histidine kinase-like ATPase, C-terminal domain"/>
    <property type="match status" value="1"/>
</dbReference>
<dbReference type="Gene3D" id="6.10.340.10">
    <property type="match status" value="1"/>
</dbReference>
<dbReference type="SUPFAM" id="SSF158472">
    <property type="entry name" value="HAMP domain-like"/>
    <property type="match status" value="1"/>
</dbReference>
<keyword evidence="9 12" id="KW-1133">Transmembrane helix</keyword>
<protein>
    <recommendedName>
        <fullName evidence="4">histidine kinase</fullName>
        <ecNumber evidence="4">2.7.13.3</ecNumber>
    </recommendedName>
</protein>
<evidence type="ECO:0000256" key="5">
    <source>
        <dbReference type="ARBA" id="ARBA00022553"/>
    </source>
</evidence>
<evidence type="ECO:0000256" key="8">
    <source>
        <dbReference type="ARBA" id="ARBA00022777"/>
    </source>
</evidence>
<keyword evidence="8" id="KW-0418">Kinase</keyword>
<feature type="domain" description="HAMP" evidence="14">
    <location>
        <begin position="201"/>
        <end position="255"/>
    </location>
</feature>
<evidence type="ECO:0000256" key="9">
    <source>
        <dbReference type="ARBA" id="ARBA00022989"/>
    </source>
</evidence>
<dbReference type="GO" id="GO:0005509">
    <property type="term" value="F:calcium ion binding"/>
    <property type="evidence" value="ECO:0007669"/>
    <property type="project" value="UniProtKB-ARBA"/>
</dbReference>
<evidence type="ECO:0000256" key="10">
    <source>
        <dbReference type="ARBA" id="ARBA00023012"/>
    </source>
</evidence>
<dbReference type="PROSITE" id="PS50885">
    <property type="entry name" value="HAMP"/>
    <property type="match status" value="1"/>
</dbReference>
<dbReference type="PANTHER" id="PTHR45436:SF5">
    <property type="entry name" value="SENSOR HISTIDINE KINASE TRCS"/>
    <property type="match status" value="1"/>
</dbReference>
<dbReference type="PRINTS" id="PR00344">
    <property type="entry name" value="BCTRLSENSOR"/>
</dbReference>
<dbReference type="CDD" id="cd00082">
    <property type="entry name" value="HisKA"/>
    <property type="match status" value="1"/>
</dbReference>
<dbReference type="Pfam" id="PF00512">
    <property type="entry name" value="HisKA"/>
    <property type="match status" value="1"/>
</dbReference>
<dbReference type="FunFam" id="1.10.287.130:FF:000001">
    <property type="entry name" value="Two-component sensor histidine kinase"/>
    <property type="match status" value="1"/>
</dbReference>
<dbReference type="InterPro" id="IPR003660">
    <property type="entry name" value="HAMP_dom"/>
</dbReference>
<dbReference type="SMART" id="SM00388">
    <property type="entry name" value="HisKA"/>
    <property type="match status" value="1"/>
</dbReference>
<dbReference type="Proteomes" id="UP000313066">
    <property type="component" value="Unassembled WGS sequence"/>
</dbReference>
<comment type="catalytic activity">
    <reaction evidence="1">
        <text>ATP + protein L-histidine = ADP + protein N-phospho-L-histidine.</text>
        <dbReference type="EC" id="2.7.13.3"/>
    </reaction>
</comment>
<dbReference type="FunFam" id="3.30.565.10:FF:000006">
    <property type="entry name" value="Sensor histidine kinase WalK"/>
    <property type="match status" value="1"/>
</dbReference>
<dbReference type="InterPro" id="IPR004358">
    <property type="entry name" value="Sig_transdc_His_kin-like_C"/>
</dbReference>